<gene>
    <name evidence="2" type="ORF">SCLTRI_LOCUS10297</name>
</gene>
<dbReference type="EMBL" id="CAJHIA010000037">
    <property type="protein sequence ID" value="CAD6455672.1"/>
    <property type="molecule type" value="Genomic_DNA"/>
</dbReference>
<keyword evidence="1" id="KW-0732">Signal</keyword>
<reference evidence="2" key="1">
    <citation type="submission" date="2020-10" db="EMBL/GenBank/DDBJ databases">
        <authorList>
            <person name="Kusch S."/>
        </authorList>
    </citation>
    <scope>NUCLEOTIDE SEQUENCE</scope>
    <source>
        <strain evidence="2">SwB9</strain>
    </source>
</reference>
<dbReference type="OrthoDB" id="4509278at2759"/>
<evidence type="ECO:0000313" key="2">
    <source>
        <dbReference type="EMBL" id="CAD6455672.1"/>
    </source>
</evidence>
<organism evidence="2 3">
    <name type="scientific">Sclerotinia trifoliorum</name>
    <dbReference type="NCBI Taxonomy" id="28548"/>
    <lineage>
        <taxon>Eukaryota</taxon>
        <taxon>Fungi</taxon>
        <taxon>Dikarya</taxon>
        <taxon>Ascomycota</taxon>
        <taxon>Pezizomycotina</taxon>
        <taxon>Leotiomycetes</taxon>
        <taxon>Helotiales</taxon>
        <taxon>Sclerotiniaceae</taxon>
        <taxon>Sclerotinia</taxon>
    </lineage>
</organism>
<protein>
    <submittedName>
        <fullName evidence="2">B6c21f9e-f7e8-4329-bcf7-5ba9f93f6755</fullName>
    </submittedName>
</protein>
<sequence length="155" mass="16558">MSNITLFTFLALLASFVFSAPIEDFTPEQDGSLNSRQGGGGVKLNSNSTISHIARNDYPSAGDVVITFYARGGDFFQQTFPIDGNPYVIDNPLKISHLVAEGKGFCAITGEKGSFTRTRDELGPVVVSPESVVVWGQCSTGLPEEGWGLGVVPRV</sequence>
<keyword evidence="3" id="KW-1185">Reference proteome</keyword>
<evidence type="ECO:0000313" key="3">
    <source>
        <dbReference type="Proteomes" id="UP000624404"/>
    </source>
</evidence>
<accession>A0A8H2W4W0</accession>
<comment type="caution">
    <text evidence="2">The sequence shown here is derived from an EMBL/GenBank/DDBJ whole genome shotgun (WGS) entry which is preliminary data.</text>
</comment>
<feature type="chain" id="PRO_5034048532" evidence="1">
    <location>
        <begin position="20"/>
        <end position="155"/>
    </location>
</feature>
<dbReference type="Proteomes" id="UP000624404">
    <property type="component" value="Unassembled WGS sequence"/>
</dbReference>
<evidence type="ECO:0000256" key="1">
    <source>
        <dbReference type="SAM" id="SignalP"/>
    </source>
</evidence>
<proteinExistence type="predicted"/>
<name>A0A8H2W4W0_9HELO</name>
<dbReference type="AlphaFoldDB" id="A0A8H2W4W0"/>
<feature type="signal peptide" evidence="1">
    <location>
        <begin position="1"/>
        <end position="19"/>
    </location>
</feature>